<dbReference type="CDD" id="cd07185">
    <property type="entry name" value="OmpA_C-like"/>
    <property type="match status" value="1"/>
</dbReference>
<dbReference type="OrthoDB" id="1652165at2"/>
<evidence type="ECO:0000313" key="8">
    <source>
        <dbReference type="Proteomes" id="UP000435357"/>
    </source>
</evidence>
<dbReference type="AlphaFoldDB" id="A0A6N6M8L5"/>
<evidence type="ECO:0000256" key="1">
    <source>
        <dbReference type="ARBA" id="ARBA00004442"/>
    </source>
</evidence>
<dbReference type="RefSeq" id="WP_151167444.1">
    <property type="nucleotide sequence ID" value="NZ_WACR01000005.1"/>
</dbReference>
<feature type="chain" id="PRO_5026652707" evidence="5">
    <location>
        <begin position="20"/>
        <end position="436"/>
    </location>
</feature>
<dbReference type="PANTHER" id="PTHR30329">
    <property type="entry name" value="STATOR ELEMENT OF FLAGELLAR MOTOR COMPLEX"/>
    <property type="match status" value="1"/>
</dbReference>
<keyword evidence="5" id="KW-0732">Signal</keyword>
<dbReference type="PROSITE" id="PS51123">
    <property type="entry name" value="OMPA_2"/>
    <property type="match status" value="1"/>
</dbReference>
<dbReference type="GO" id="GO:0009279">
    <property type="term" value="C:cell outer membrane"/>
    <property type="evidence" value="ECO:0007669"/>
    <property type="project" value="UniProtKB-SubCell"/>
</dbReference>
<feature type="domain" description="OmpA-like" evidence="6">
    <location>
        <begin position="321"/>
        <end position="436"/>
    </location>
</feature>
<evidence type="ECO:0000256" key="3">
    <source>
        <dbReference type="ARBA" id="ARBA00023237"/>
    </source>
</evidence>
<dbReference type="InterPro" id="IPR006664">
    <property type="entry name" value="OMP_bac"/>
</dbReference>
<evidence type="ECO:0000256" key="4">
    <source>
        <dbReference type="PROSITE-ProRule" id="PRU00473"/>
    </source>
</evidence>
<dbReference type="SUPFAM" id="SSF103088">
    <property type="entry name" value="OmpA-like"/>
    <property type="match status" value="1"/>
</dbReference>
<dbReference type="InterPro" id="IPR050330">
    <property type="entry name" value="Bact_OuterMem_StrucFunc"/>
</dbReference>
<sequence length="436" mass="50062">MSKKFIIAVFLLSAFTVRAQLLIDEIKTLDHVINDVLIKGDLETRNLDYTRGARGSFKLFENENSILPIKRGVVLSTGSAGIIPMQNVETGASGSMGVPGDPDLDRVAKGVTFDATVLTFDFVPEQNTISFRYVFGSEEYPEYVNRGFNDVFVFYLIDLKTQERRNLAVIPNTDEPISIDNINSERYSQFYIDNTNFKPMSVAQKTIEFDGITRPLIAYAKVEPGRAYRIKIAIADAGDSRYDSAVFLEGGSFQSQDEDTFVMENRRYFEQFEKERLKIEGEEPLTQSEIEKQEIKVLEPESKDLTETKNEEVKTVEKAEKTQEKKNFEYAIYFGFDKNIPNENQIARFAEWLDKVPDDLNVKEVKIEGHTDNKGTKNYNQKLSYQRAMWVQNYLLDNDVEWEMAPKAFDFSKPASNNDSEEGRAKNRRVRIIFVQ</sequence>
<name>A0A6N6M8L5_9FLAO</name>
<keyword evidence="3" id="KW-0998">Cell outer membrane</keyword>
<dbReference type="InterPro" id="IPR036737">
    <property type="entry name" value="OmpA-like_sf"/>
</dbReference>
<proteinExistence type="predicted"/>
<comment type="subcellular location">
    <subcellularLocation>
        <location evidence="1">Cell outer membrane</location>
    </subcellularLocation>
</comment>
<keyword evidence="2 4" id="KW-0472">Membrane</keyword>
<evidence type="ECO:0000256" key="5">
    <source>
        <dbReference type="SAM" id="SignalP"/>
    </source>
</evidence>
<feature type="signal peptide" evidence="5">
    <location>
        <begin position="1"/>
        <end position="19"/>
    </location>
</feature>
<comment type="caution">
    <text evidence="7">The sequence shown here is derived from an EMBL/GenBank/DDBJ whole genome shotgun (WGS) entry which is preliminary data.</text>
</comment>
<reference evidence="7 8" key="1">
    <citation type="submission" date="2019-09" db="EMBL/GenBank/DDBJ databases">
        <title>Genomes of Cryomorphaceae.</title>
        <authorList>
            <person name="Bowman J.P."/>
        </authorList>
    </citation>
    <scope>NUCLEOTIDE SEQUENCE [LARGE SCALE GENOMIC DNA]</scope>
    <source>
        <strain evidence="7 8">KCTC 52047</strain>
    </source>
</reference>
<evidence type="ECO:0000259" key="6">
    <source>
        <dbReference type="PROSITE" id="PS51123"/>
    </source>
</evidence>
<dbReference type="Proteomes" id="UP000435357">
    <property type="component" value="Unassembled WGS sequence"/>
</dbReference>
<protein>
    <submittedName>
        <fullName evidence="7">OmpA family protein</fullName>
    </submittedName>
</protein>
<dbReference type="InterPro" id="IPR049804">
    <property type="entry name" value="Choice_anch_L"/>
</dbReference>
<evidence type="ECO:0000256" key="2">
    <source>
        <dbReference type="ARBA" id="ARBA00023136"/>
    </source>
</evidence>
<organism evidence="7 8">
    <name type="scientific">Salibacter halophilus</name>
    <dbReference type="NCBI Taxonomy" id="1803916"/>
    <lineage>
        <taxon>Bacteria</taxon>
        <taxon>Pseudomonadati</taxon>
        <taxon>Bacteroidota</taxon>
        <taxon>Flavobacteriia</taxon>
        <taxon>Flavobacteriales</taxon>
        <taxon>Salibacteraceae</taxon>
        <taxon>Salibacter</taxon>
    </lineage>
</organism>
<accession>A0A6N6M8L5</accession>
<dbReference type="Gene3D" id="3.30.1330.60">
    <property type="entry name" value="OmpA-like domain"/>
    <property type="match status" value="1"/>
</dbReference>
<keyword evidence="8" id="KW-1185">Reference proteome</keyword>
<dbReference type="EMBL" id="WACR01000005">
    <property type="protein sequence ID" value="KAB1064358.1"/>
    <property type="molecule type" value="Genomic_DNA"/>
</dbReference>
<dbReference type="PRINTS" id="PR01021">
    <property type="entry name" value="OMPADOMAIN"/>
</dbReference>
<dbReference type="InterPro" id="IPR006665">
    <property type="entry name" value="OmpA-like"/>
</dbReference>
<gene>
    <name evidence="7" type="ORF">F3059_06555</name>
</gene>
<evidence type="ECO:0000313" key="7">
    <source>
        <dbReference type="EMBL" id="KAB1064358.1"/>
    </source>
</evidence>
<dbReference type="NCBIfam" id="NF038133">
    <property type="entry name" value="choice_anch_L"/>
    <property type="match status" value="1"/>
</dbReference>
<dbReference type="PANTHER" id="PTHR30329:SF21">
    <property type="entry name" value="LIPOPROTEIN YIAD-RELATED"/>
    <property type="match status" value="1"/>
</dbReference>
<dbReference type="Pfam" id="PF00691">
    <property type="entry name" value="OmpA"/>
    <property type="match status" value="1"/>
</dbReference>